<evidence type="ECO:0000256" key="10">
    <source>
        <dbReference type="ARBA" id="ARBA00022908"/>
    </source>
</evidence>
<evidence type="ECO:0000256" key="9">
    <source>
        <dbReference type="ARBA" id="ARBA00022884"/>
    </source>
</evidence>
<dbReference type="GO" id="GO:0003723">
    <property type="term" value="F:RNA binding"/>
    <property type="evidence" value="ECO:0007669"/>
    <property type="project" value="UniProtKB-KW"/>
</dbReference>
<dbReference type="Pfam" id="PF07727">
    <property type="entry name" value="RVT_2"/>
    <property type="match status" value="1"/>
</dbReference>
<dbReference type="Pfam" id="PF25597">
    <property type="entry name" value="SH3_retrovirus"/>
    <property type="match status" value="1"/>
</dbReference>
<dbReference type="InterPro" id="IPR001584">
    <property type="entry name" value="Integrase_cat-core"/>
</dbReference>
<evidence type="ECO:0000256" key="5">
    <source>
        <dbReference type="ARBA" id="ARBA00022723"/>
    </source>
</evidence>
<proteinExistence type="predicted"/>
<dbReference type="Proteomes" id="UP000765509">
    <property type="component" value="Unassembled WGS sequence"/>
</dbReference>
<feature type="domain" description="CCHC-type" evidence="19">
    <location>
        <begin position="324"/>
        <end position="339"/>
    </location>
</feature>
<keyword evidence="17" id="KW-0863">Zinc-finger</keyword>
<dbReference type="InterPro" id="IPR057670">
    <property type="entry name" value="SH3_retrovirus"/>
</dbReference>
<feature type="domain" description="Integrase catalytic" evidence="20">
    <location>
        <begin position="549"/>
        <end position="727"/>
    </location>
</feature>
<keyword evidence="12" id="KW-0808">Transferase</keyword>
<evidence type="ECO:0000313" key="22">
    <source>
        <dbReference type="Proteomes" id="UP000765509"/>
    </source>
</evidence>
<evidence type="ECO:0000256" key="13">
    <source>
        <dbReference type="ARBA" id="ARBA00023172"/>
    </source>
</evidence>
<keyword evidence="2" id="KW-0507">mRNA processing</keyword>
<keyword evidence="4" id="KW-0540">Nuclease</keyword>
<feature type="region of interest" description="Disordered" evidence="18">
    <location>
        <begin position="341"/>
        <end position="360"/>
    </location>
</feature>
<evidence type="ECO:0000256" key="6">
    <source>
        <dbReference type="ARBA" id="ARBA00022759"/>
    </source>
</evidence>
<sequence length="1313" mass="147649">MPPRSSCHAADDTESRMEASEDIPNMILSLTQQMRKMQSDHAAKIASLRSSLSSQMPLVRSHSSPSAYDKFISDPQKFASRCLTLKHDGSNYADWLNEINNILSFVFDNNSKVEDSNSLLSILANRDLRPVIHFLNATLPKDFMMTLGVTSSPPNPLALFCAIQACFSPGNRFQKLSLICDWSDILVALALDENSLISERITSWRKIFSLKKQLNIQDDKLEGLFLQLTCSSPDLLNAASFDQLVLSTIIASSDPAPSAAFVTQVITNSAVKIERGGCYTSPIINRFSEVQHTPSATSRPSSAFPISKTCRPPVHLLDKCGTQCFYCGELGHWWADCPKRHRSSSGSRPITPQGFRPKTPDYCPSTPSAFRASRNVGARVSQVSFIKENSSEKVLADSGVSTHLTGATKFVTAWINVPPFNIMLADSKTTITIRQIVNLKIPIPGGWLNISNVPFSNEISGTVLFLGQLVPTGVLPVFEGVSLFLYLRDVTIPTLFDNNVWWVRTHNPVFKASVMEINVALSLYPNLSPLQWHRRLGHACDKTVKQFLKINVPDFDLKSWSLFYCDICAKAKSTHRPFEVDKDGFRYLLTLRDHASTFSFVAPMHSCSDVLLYLKDWISLIHVQCHRYPKTICTDNAKEFVSSLFSQFLASKGIILAPSLPYSPSENGEAERLNRTLGDMAQLMLPKSNLPNCFWSYAYLMVAFMHNRIPNSRTCDKSPCECLFNRAPALKMIYPFGAKALVHIPHSQQNSKLHPRALECYLLNVLLGSAGWLLWDITGKRTIQSNSVTFPDFNLPPQNTPDKGHLQHILNVALGEFPTKEIFSRQEHAIVTLPTPQDFVIPSNFKNAMKSSFRTEWHCACLDELNQLKRRDVFFLVDKPKDAKRPGIDYGETYAPTASLLCLQLLLTVAKFYKWSISSFDVSGAYLFSPIDVEIYVFPPAEIDSSLLGKVFLLKKSLYGIRQAGRCWWKFFSDLLHNLGFIASEIEQSFYIFKKGDVVIAIWIHVDDGLVARNSNLALLSFSKSLKAKLEIKWFSTIDKIVGINVLNNENDIQLSQPILIQGILNAYSRPIIEREATMSTIDYFNNDNAKTPPINPTEFRSFIGPLSYIVAGTRPDLAFAVNNLARHSTHPVNNHWLALDHLMGYLWQTQNYYLSLNPYSLYIDLWNDAGWGGSLERSHSGCIINLGNSPIFWNSKKQTIVALSTCAAEYIALSDATQHFVQTINHMKHFADSLEKKILCDNEAVIGISKDALSRKRTRYLNRAFFFVNDTIQQFNITVKWVSTSLQQANIFTKRFSGPSTKVARELLCLRE</sequence>
<dbReference type="PANTHER" id="PTHR42648">
    <property type="entry name" value="TRANSPOSASE, PUTATIVE-RELATED"/>
    <property type="match status" value="1"/>
</dbReference>
<dbReference type="InterPro" id="IPR036397">
    <property type="entry name" value="RNaseH_sf"/>
</dbReference>
<keyword evidence="3" id="KW-0548">Nucleotidyltransferase</keyword>
<evidence type="ECO:0000256" key="15">
    <source>
        <dbReference type="ARBA" id="ARBA00048173"/>
    </source>
</evidence>
<dbReference type="InterPro" id="IPR012337">
    <property type="entry name" value="RNaseH-like_sf"/>
</dbReference>
<dbReference type="InterPro" id="IPR001878">
    <property type="entry name" value="Znf_CCHC"/>
</dbReference>
<evidence type="ECO:0008006" key="23">
    <source>
        <dbReference type="Google" id="ProtNLM"/>
    </source>
</evidence>
<evidence type="ECO:0000256" key="7">
    <source>
        <dbReference type="ARBA" id="ARBA00022801"/>
    </source>
</evidence>
<dbReference type="GO" id="GO:0006397">
    <property type="term" value="P:mRNA processing"/>
    <property type="evidence" value="ECO:0007669"/>
    <property type="project" value="UniProtKB-KW"/>
</dbReference>
<evidence type="ECO:0000256" key="1">
    <source>
        <dbReference type="ARBA" id="ARBA00022578"/>
    </source>
</evidence>
<comment type="catalytic activity">
    <reaction evidence="15">
        <text>DNA(n) + a 2'-deoxyribonucleoside 5'-triphosphate = DNA(n+1) + diphosphate</text>
        <dbReference type="Rhea" id="RHEA:22508"/>
        <dbReference type="Rhea" id="RHEA-COMP:17339"/>
        <dbReference type="Rhea" id="RHEA-COMP:17340"/>
        <dbReference type="ChEBI" id="CHEBI:33019"/>
        <dbReference type="ChEBI" id="CHEBI:61560"/>
        <dbReference type="ChEBI" id="CHEBI:173112"/>
        <dbReference type="EC" id="2.7.7.49"/>
    </reaction>
</comment>
<keyword evidence="13" id="KW-0233">DNA recombination</keyword>
<evidence type="ECO:0000256" key="3">
    <source>
        <dbReference type="ARBA" id="ARBA00022695"/>
    </source>
</evidence>
<keyword evidence="22" id="KW-1185">Reference proteome</keyword>
<dbReference type="GO" id="GO:0015074">
    <property type="term" value="P:DNA integration"/>
    <property type="evidence" value="ECO:0007669"/>
    <property type="project" value="UniProtKB-KW"/>
</dbReference>
<keyword evidence="1" id="KW-0815">Transposition</keyword>
<evidence type="ECO:0000256" key="17">
    <source>
        <dbReference type="PROSITE-ProRule" id="PRU00047"/>
    </source>
</evidence>
<protein>
    <recommendedName>
        <fullName evidence="23">Integrase catalytic domain-containing protein</fullName>
    </recommendedName>
</protein>
<dbReference type="GO" id="GO:0003887">
    <property type="term" value="F:DNA-directed DNA polymerase activity"/>
    <property type="evidence" value="ECO:0007669"/>
    <property type="project" value="UniProtKB-KW"/>
</dbReference>
<dbReference type="GO" id="GO:0008270">
    <property type="term" value="F:zinc ion binding"/>
    <property type="evidence" value="ECO:0007669"/>
    <property type="project" value="UniProtKB-KW"/>
</dbReference>
<dbReference type="CDD" id="cd09272">
    <property type="entry name" value="RNase_HI_RT_Ty1"/>
    <property type="match status" value="1"/>
</dbReference>
<evidence type="ECO:0000256" key="2">
    <source>
        <dbReference type="ARBA" id="ARBA00022664"/>
    </source>
</evidence>
<dbReference type="SUPFAM" id="SSF57756">
    <property type="entry name" value="Retrovirus zinc finger-like domains"/>
    <property type="match status" value="1"/>
</dbReference>
<dbReference type="Pfam" id="PF00098">
    <property type="entry name" value="zf-CCHC"/>
    <property type="match status" value="1"/>
</dbReference>
<dbReference type="GO" id="GO:0016787">
    <property type="term" value="F:hydrolase activity"/>
    <property type="evidence" value="ECO:0007669"/>
    <property type="project" value="UniProtKB-KW"/>
</dbReference>
<dbReference type="InterPro" id="IPR013103">
    <property type="entry name" value="RVT_2"/>
</dbReference>
<keyword evidence="8" id="KW-0460">Magnesium</keyword>
<keyword evidence="6" id="KW-0255">Endonuclease</keyword>
<evidence type="ECO:0000256" key="16">
    <source>
        <dbReference type="ARBA" id="ARBA00049244"/>
    </source>
</evidence>
<feature type="compositionally biased region" description="Basic and acidic residues" evidence="18">
    <location>
        <begin position="9"/>
        <end position="19"/>
    </location>
</feature>
<keyword evidence="5" id="KW-0479">Metal-binding</keyword>
<dbReference type="InterPro" id="IPR039537">
    <property type="entry name" value="Retrotran_Ty1/copia-like"/>
</dbReference>
<dbReference type="GO" id="GO:0032196">
    <property type="term" value="P:transposition"/>
    <property type="evidence" value="ECO:0007669"/>
    <property type="project" value="UniProtKB-KW"/>
</dbReference>
<keyword evidence="11" id="KW-0695">RNA-directed DNA polymerase</keyword>
<dbReference type="Gene3D" id="3.30.420.10">
    <property type="entry name" value="Ribonuclease H-like superfamily/Ribonuclease H"/>
    <property type="match status" value="1"/>
</dbReference>
<dbReference type="PROSITE" id="PS50158">
    <property type="entry name" value="ZF_CCHC"/>
    <property type="match status" value="1"/>
</dbReference>
<dbReference type="PANTHER" id="PTHR42648:SF11">
    <property type="entry name" value="TRANSPOSON TY4-P GAG-POL POLYPROTEIN"/>
    <property type="match status" value="1"/>
</dbReference>
<evidence type="ECO:0000256" key="18">
    <source>
        <dbReference type="SAM" id="MobiDB-lite"/>
    </source>
</evidence>
<evidence type="ECO:0000256" key="12">
    <source>
        <dbReference type="ARBA" id="ARBA00022932"/>
    </source>
</evidence>
<dbReference type="InterPro" id="IPR036875">
    <property type="entry name" value="Znf_CCHC_sf"/>
</dbReference>
<comment type="catalytic activity">
    <reaction evidence="16">
        <text>DNA(n) + a 2'-deoxyribonucleoside 5'-triphosphate = DNA(n+1) + diphosphate</text>
        <dbReference type="Rhea" id="RHEA:22508"/>
        <dbReference type="Rhea" id="RHEA-COMP:17339"/>
        <dbReference type="Rhea" id="RHEA-COMP:17340"/>
        <dbReference type="ChEBI" id="CHEBI:33019"/>
        <dbReference type="ChEBI" id="CHEBI:61560"/>
        <dbReference type="ChEBI" id="CHEBI:173112"/>
        <dbReference type="EC" id="2.7.7.7"/>
    </reaction>
</comment>
<keyword evidence="10" id="KW-0229">DNA integration</keyword>
<name>A0A9Q3F6W9_9BASI</name>
<evidence type="ECO:0000313" key="21">
    <source>
        <dbReference type="EMBL" id="MBW0533834.1"/>
    </source>
</evidence>
<comment type="caution">
    <text evidence="21">The sequence shown here is derived from an EMBL/GenBank/DDBJ whole genome shotgun (WGS) entry which is preliminary data.</text>
</comment>
<dbReference type="PROSITE" id="PS50994">
    <property type="entry name" value="INTEGRASE"/>
    <property type="match status" value="1"/>
</dbReference>
<dbReference type="InterPro" id="IPR043502">
    <property type="entry name" value="DNA/RNA_pol_sf"/>
</dbReference>
<feature type="region of interest" description="Disordered" evidence="18">
    <location>
        <begin position="1"/>
        <end position="21"/>
    </location>
</feature>
<accession>A0A9Q3F6W9</accession>
<evidence type="ECO:0000259" key="20">
    <source>
        <dbReference type="PROSITE" id="PS50994"/>
    </source>
</evidence>
<keyword evidence="9" id="KW-0694">RNA-binding</keyword>
<dbReference type="Gene3D" id="4.10.60.10">
    <property type="entry name" value="Zinc finger, CCHC-type"/>
    <property type="match status" value="1"/>
</dbReference>
<dbReference type="GO" id="GO:0005634">
    <property type="term" value="C:nucleus"/>
    <property type="evidence" value="ECO:0007669"/>
    <property type="project" value="UniProtKB-ARBA"/>
</dbReference>
<evidence type="ECO:0000259" key="19">
    <source>
        <dbReference type="PROSITE" id="PS50158"/>
    </source>
</evidence>
<keyword evidence="12" id="KW-0239">DNA-directed DNA polymerase</keyword>
<dbReference type="GO" id="GO:0003964">
    <property type="term" value="F:RNA-directed DNA polymerase activity"/>
    <property type="evidence" value="ECO:0007669"/>
    <property type="project" value="UniProtKB-KW"/>
</dbReference>
<organism evidence="21 22">
    <name type="scientific">Austropuccinia psidii MF-1</name>
    <dbReference type="NCBI Taxonomy" id="1389203"/>
    <lineage>
        <taxon>Eukaryota</taxon>
        <taxon>Fungi</taxon>
        <taxon>Dikarya</taxon>
        <taxon>Basidiomycota</taxon>
        <taxon>Pucciniomycotina</taxon>
        <taxon>Pucciniomycetes</taxon>
        <taxon>Pucciniales</taxon>
        <taxon>Sphaerophragmiaceae</taxon>
        <taxon>Austropuccinia</taxon>
    </lineage>
</organism>
<dbReference type="GO" id="GO:0006310">
    <property type="term" value="P:DNA recombination"/>
    <property type="evidence" value="ECO:0007669"/>
    <property type="project" value="UniProtKB-KW"/>
</dbReference>
<dbReference type="OrthoDB" id="444520at2759"/>
<dbReference type="GO" id="GO:0004519">
    <property type="term" value="F:endonuclease activity"/>
    <property type="evidence" value="ECO:0007669"/>
    <property type="project" value="UniProtKB-KW"/>
</dbReference>
<dbReference type="SMART" id="SM00343">
    <property type="entry name" value="ZnF_C2HC"/>
    <property type="match status" value="1"/>
</dbReference>
<keyword evidence="7" id="KW-0378">Hydrolase</keyword>
<evidence type="ECO:0000256" key="8">
    <source>
        <dbReference type="ARBA" id="ARBA00022842"/>
    </source>
</evidence>
<evidence type="ECO:0000256" key="11">
    <source>
        <dbReference type="ARBA" id="ARBA00022918"/>
    </source>
</evidence>
<evidence type="ECO:0000256" key="4">
    <source>
        <dbReference type="ARBA" id="ARBA00022722"/>
    </source>
</evidence>
<evidence type="ECO:0000256" key="14">
    <source>
        <dbReference type="ARBA" id="ARBA00023268"/>
    </source>
</evidence>
<keyword evidence="17" id="KW-0862">Zinc</keyword>
<dbReference type="SUPFAM" id="SSF53098">
    <property type="entry name" value="Ribonuclease H-like"/>
    <property type="match status" value="1"/>
</dbReference>
<gene>
    <name evidence="21" type="ORF">O181_073549</name>
</gene>
<dbReference type="EMBL" id="AVOT02038892">
    <property type="protein sequence ID" value="MBW0533834.1"/>
    <property type="molecule type" value="Genomic_DNA"/>
</dbReference>
<reference evidence="21" key="1">
    <citation type="submission" date="2021-03" db="EMBL/GenBank/DDBJ databases">
        <title>Draft genome sequence of rust myrtle Austropuccinia psidii MF-1, a brazilian biotype.</title>
        <authorList>
            <person name="Quecine M.C."/>
            <person name="Pachon D.M.R."/>
            <person name="Bonatelli M.L."/>
            <person name="Correr F.H."/>
            <person name="Franceschini L.M."/>
            <person name="Leite T.F."/>
            <person name="Margarido G.R.A."/>
            <person name="Almeida C.A."/>
            <person name="Ferrarezi J.A."/>
            <person name="Labate C.A."/>
        </authorList>
    </citation>
    <scope>NUCLEOTIDE SEQUENCE</scope>
    <source>
        <strain evidence="21">MF-1</strain>
    </source>
</reference>
<keyword evidence="14" id="KW-0511">Multifunctional enzyme</keyword>
<dbReference type="SUPFAM" id="SSF56672">
    <property type="entry name" value="DNA/RNA polymerases"/>
    <property type="match status" value="1"/>
</dbReference>